<proteinExistence type="predicted"/>
<dbReference type="EMBL" id="CADCVA010000237">
    <property type="protein sequence ID" value="CAA9424176.1"/>
    <property type="molecule type" value="Genomic_DNA"/>
</dbReference>
<evidence type="ECO:0000313" key="1">
    <source>
        <dbReference type="EMBL" id="CAA9424176.1"/>
    </source>
</evidence>
<organism evidence="1">
    <name type="scientific">uncultured Rubrobacteraceae bacterium</name>
    <dbReference type="NCBI Taxonomy" id="349277"/>
    <lineage>
        <taxon>Bacteria</taxon>
        <taxon>Bacillati</taxon>
        <taxon>Actinomycetota</taxon>
        <taxon>Rubrobacteria</taxon>
        <taxon>Rubrobacterales</taxon>
        <taxon>Rubrobacteraceae</taxon>
        <taxon>environmental samples</taxon>
    </lineage>
</organism>
<dbReference type="AlphaFoldDB" id="A0A6J4PTL8"/>
<name>A0A6J4PTL8_9ACTN</name>
<reference evidence="1" key="1">
    <citation type="submission" date="2020-02" db="EMBL/GenBank/DDBJ databases">
        <authorList>
            <person name="Meier V. D."/>
        </authorList>
    </citation>
    <scope>NUCLEOTIDE SEQUENCE</scope>
    <source>
        <strain evidence="1">AVDCRST_MAG82</strain>
    </source>
</reference>
<gene>
    <name evidence="1" type="ORF">AVDCRST_MAG82-1653</name>
</gene>
<protein>
    <submittedName>
        <fullName evidence="1">Uncharacterized protein</fullName>
    </submittedName>
</protein>
<sequence length="89" mass="9688">MRQLEHAPACGLRLSARYALRATLVSTLRLRLRLSATLRPSASLSAFWLWPRSAAYEESLLSAVGLYAPGGAPRRLADKALKAKPKAPC</sequence>
<accession>A0A6J4PTL8</accession>